<dbReference type="PANTHER" id="PTHR34069">
    <property type="entry name" value="3-OXOACYL-[ACYL-CARRIER-PROTEIN] SYNTHASE 3"/>
    <property type="match status" value="1"/>
</dbReference>
<protein>
    <recommendedName>
        <fullName evidence="14">Beta-ketoacyl-[acyl-carrier-protein] synthase III</fullName>
        <shortName evidence="14">Beta-ketoacyl-ACP synthase III</shortName>
        <shortName evidence="14">KAS III</shortName>
        <ecNumber evidence="14">2.3.1.180</ecNumber>
    </recommendedName>
    <alternativeName>
        <fullName evidence="14">3-oxoacyl-[acyl-carrier-protein] synthase 3</fullName>
    </alternativeName>
    <alternativeName>
        <fullName evidence="14">3-oxoacyl-[acyl-carrier-protein] synthase III</fullName>
    </alternativeName>
</protein>
<feature type="domain" description="Beta-ketoacyl-[acyl-carrier-protein] synthase III N-terminal" evidence="16">
    <location>
        <begin position="110"/>
        <end position="188"/>
    </location>
</feature>
<evidence type="ECO:0000256" key="1">
    <source>
        <dbReference type="ARBA" id="ARBA00005194"/>
    </source>
</evidence>
<evidence type="ECO:0000256" key="4">
    <source>
        <dbReference type="ARBA" id="ARBA00022516"/>
    </source>
</evidence>
<comment type="subunit">
    <text evidence="14">Homodimer.</text>
</comment>
<dbReference type="Pfam" id="PF08545">
    <property type="entry name" value="ACP_syn_III"/>
    <property type="match status" value="1"/>
</dbReference>
<feature type="domain" description="Beta-ketoacyl-[acyl-carrier-protein] synthase III C-terminal" evidence="15">
    <location>
        <begin position="240"/>
        <end position="329"/>
    </location>
</feature>
<comment type="catalytic activity">
    <reaction evidence="13">
        <text>3-methylbutanoyl-CoA + malonyl-[ACP] + H(+) = 5-methyl-3-oxohexanoyl-[ACP] + CO2 + CoA</text>
        <dbReference type="Rhea" id="RHEA:42272"/>
        <dbReference type="Rhea" id="RHEA-COMP:9623"/>
        <dbReference type="Rhea" id="RHEA-COMP:9941"/>
        <dbReference type="ChEBI" id="CHEBI:15378"/>
        <dbReference type="ChEBI" id="CHEBI:16526"/>
        <dbReference type="ChEBI" id="CHEBI:57287"/>
        <dbReference type="ChEBI" id="CHEBI:57345"/>
        <dbReference type="ChEBI" id="CHEBI:78449"/>
        <dbReference type="ChEBI" id="CHEBI:78822"/>
        <dbReference type="EC" id="2.3.1.300"/>
    </reaction>
    <physiologicalReaction direction="left-to-right" evidence="13">
        <dbReference type="Rhea" id="RHEA:42273"/>
    </physiologicalReaction>
</comment>
<comment type="subcellular location">
    <subcellularLocation>
        <location evidence="14">Cytoplasm</location>
    </subcellularLocation>
</comment>
<dbReference type="NCBIfam" id="TIGR00747">
    <property type="entry name" value="fabH"/>
    <property type="match status" value="1"/>
</dbReference>
<evidence type="ECO:0000313" key="17">
    <source>
        <dbReference type="EMBL" id="TCP63686.1"/>
    </source>
</evidence>
<dbReference type="GO" id="GO:0005737">
    <property type="term" value="C:cytoplasm"/>
    <property type="evidence" value="ECO:0007669"/>
    <property type="project" value="UniProtKB-SubCell"/>
</dbReference>
<keyword evidence="4 14" id="KW-0444">Lipid biosynthesis</keyword>
<dbReference type="EC" id="2.3.1.180" evidence="14"/>
<dbReference type="PANTHER" id="PTHR34069:SF2">
    <property type="entry name" value="BETA-KETOACYL-[ACYL-CARRIER-PROTEIN] SYNTHASE III"/>
    <property type="match status" value="1"/>
</dbReference>
<dbReference type="InterPro" id="IPR004655">
    <property type="entry name" value="FabH"/>
</dbReference>
<keyword evidence="7 14" id="KW-0443">Lipid metabolism</keyword>
<evidence type="ECO:0000256" key="9">
    <source>
        <dbReference type="ARBA" id="ARBA00023315"/>
    </source>
</evidence>
<evidence type="ECO:0000259" key="16">
    <source>
        <dbReference type="Pfam" id="PF08545"/>
    </source>
</evidence>
<dbReference type="UniPathway" id="UPA00094"/>
<dbReference type="InterPro" id="IPR013751">
    <property type="entry name" value="ACP_syn_III_N"/>
</dbReference>
<dbReference type="Pfam" id="PF08541">
    <property type="entry name" value="ACP_syn_III_C"/>
    <property type="match status" value="1"/>
</dbReference>
<dbReference type="InterPro" id="IPR016039">
    <property type="entry name" value="Thiolase-like"/>
</dbReference>
<dbReference type="AlphaFoldDB" id="A0A4V2SWU6"/>
<keyword evidence="3 14" id="KW-0963">Cytoplasm</keyword>
<dbReference type="SUPFAM" id="SSF53901">
    <property type="entry name" value="Thiolase-like"/>
    <property type="match status" value="1"/>
</dbReference>
<dbReference type="EMBL" id="SLXT01000016">
    <property type="protein sequence ID" value="TCP63686.1"/>
    <property type="molecule type" value="Genomic_DNA"/>
</dbReference>
<evidence type="ECO:0000256" key="8">
    <source>
        <dbReference type="ARBA" id="ARBA00023160"/>
    </source>
</evidence>
<keyword evidence="18" id="KW-1185">Reference proteome</keyword>
<evidence type="ECO:0000256" key="5">
    <source>
        <dbReference type="ARBA" id="ARBA00022679"/>
    </source>
</evidence>
<dbReference type="GO" id="GO:0004315">
    <property type="term" value="F:3-oxoacyl-[acyl-carrier-protein] synthase activity"/>
    <property type="evidence" value="ECO:0007669"/>
    <property type="project" value="InterPro"/>
</dbReference>
<evidence type="ECO:0000256" key="14">
    <source>
        <dbReference type="HAMAP-Rule" id="MF_01815"/>
    </source>
</evidence>
<comment type="pathway">
    <text evidence="1 14">Lipid metabolism; fatty acid biosynthesis.</text>
</comment>
<sequence>MAGLRDVGFWGTGSYLPEKIMTNKDMESLVATSDEWIRTRTGIRERRIAAPEQATSDLAVEAGRRALENAGVAPEEIDMVIVGSCAFDMFLPATACLVADRLGARRAAAFDLETACTSFIYGAAIASQFIATGMYEKVLVIGAEVMSRILDFTDRNTCVLFGDGAGAAVLGPVPAGQGIRSIHLGADGSGGKALSIPAGGTRMPVSEQTLKDRSHYVKMNGKEVYKFAVKAMDDASTIALEKAGWQPEDLDFLVPHQANQRIIDSAVKKLGIDPSRVEVNVDRYGNMSAASLPVALDEAVRAGKINAGDRIILVGFGAGLTWGSMAIQWAQRP</sequence>
<evidence type="ECO:0000313" key="18">
    <source>
        <dbReference type="Proteomes" id="UP000294813"/>
    </source>
</evidence>
<evidence type="ECO:0000256" key="11">
    <source>
        <dbReference type="ARBA" id="ARBA00052407"/>
    </source>
</evidence>
<keyword evidence="8 14" id="KW-0275">Fatty acid biosynthesis</keyword>
<evidence type="ECO:0000256" key="7">
    <source>
        <dbReference type="ARBA" id="ARBA00023098"/>
    </source>
</evidence>
<dbReference type="GO" id="GO:0006633">
    <property type="term" value="P:fatty acid biosynthetic process"/>
    <property type="evidence" value="ECO:0007669"/>
    <property type="project" value="UniProtKB-UniRule"/>
</dbReference>
<feature type="active site" evidence="14">
    <location>
        <position position="116"/>
    </location>
</feature>
<evidence type="ECO:0000256" key="13">
    <source>
        <dbReference type="ARBA" id="ARBA00052985"/>
    </source>
</evidence>
<evidence type="ECO:0000256" key="10">
    <source>
        <dbReference type="ARBA" id="ARBA00051096"/>
    </source>
</evidence>
<feature type="region of interest" description="ACP-binding" evidence="14">
    <location>
        <begin position="257"/>
        <end position="261"/>
    </location>
</feature>
<evidence type="ECO:0000256" key="3">
    <source>
        <dbReference type="ARBA" id="ARBA00022490"/>
    </source>
</evidence>
<dbReference type="CDD" id="cd00830">
    <property type="entry name" value="KAS_III"/>
    <property type="match status" value="1"/>
</dbReference>
<keyword evidence="5 14" id="KW-0808">Transferase</keyword>
<reference evidence="17 18" key="1">
    <citation type="submission" date="2019-03" db="EMBL/GenBank/DDBJ databases">
        <title>Genomic Encyclopedia of Type Strains, Phase IV (KMG-IV): sequencing the most valuable type-strain genomes for metagenomic binning, comparative biology and taxonomic classification.</title>
        <authorList>
            <person name="Goeker M."/>
        </authorList>
    </citation>
    <scope>NUCLEOTIDE SEQUENCE [LARGE SCALE GENOMIC DNA]</scope>
    <source>
        <strain evidence="17 18">DSM 11170</strain>
    </source>
</reference>
<accession>A0A4V2SWU6</accession>
<evidence type="ECO:0000256" key="6">
    <source>
        <dbReference type="ARBA" id="ARBA00022832"/>
    </source>
</evidence>
<evidence type="ECO:0000256" key="12">
    <source>
        <dbReference type="ARBA" id="ARBA00052467"/>
    </source>
</evidence>
<comment type="catalytic activity">
    <reaction evidence="10">
        <text>malonyl-[ACP] + acetyl-CoA + H(+) = 3-oxobutanoyl-[ACP] + CO2 + CoA</text>
        <dbReference type="Rhea" id="RHEA:12080"/>
        <dbReference type="Rhea" id="RHEA-COMP:9623"/>
        <dbReference type="Rhea" id="RHEA-COMP:9625"/>
        <dbReference type="ChEBI" id="CHEBI:15378"/>
        <dbReference type="ChEBI" id="CHEBI:16526"/>
        <dbReference type="ChEBI" id="CHEBI:57287"/>
        <dbReference type="ChEBI" id="CHEBI:57288"/>
        <dbReference type="ChEBI" id="CHEBI:78449"/>
        <dbReference type="ChEBI" id="CHEBI:78450"/>
        <dbReference type="EC" id="2.3.1.180"/>
    </reaction>
    <physiologicalReaction direction="left-to-right" evidence="10">
        <dbReference type="Rhea" id="RHEA:12081"/>
    </physiologicalReaction>
</comment>
<dbReference type="OrthoDB" id="9815506at2"/>
<dbReference type="NCBIfam" id="NF006829">
    <property type="entry name" value="PRK09352.1"/>
    <property type="match status" value="1"/>
</dbReference>
<organism evidence="17 18">
    <name type="scientific">Heliophilum fasciatum</name>
    <dbReference type="NCBI Taxonomy" id="35700"/>
    <lineage>
        <taxon>Bacteria</taxon>
        <taxon>Bacillati</taxon>
        <taxon>Bacillota</taxon>
        <taxon>Clostridia</taxon>
        <taxon>Eubacteriales</taxon>
        <taxon>Heliobacteriaceae</taxon>
        <taxon>Heliophilum</taxon>
    </lineage>
</organism>
<dbReference type="GO" id="GO:0044550">
    <property type="term" value="P:secondary metabolite biosynthetic process"/>
    <property type="evidence" value="ECO:0007669"/>
    <property type="project" value="TreeGrafter"/>
</dbReference>
<comment type="catalytic activity">
    <reaction evidence="12">
        <text>2-methylpropanoyl-CoA + malonyl-[ACP] + H(+) = 4-methyl-3-oxopentanoyl-[ACP] + CO2 + CoA</text>
        <dbReference type="Rhea" id="RHEA:42268"/>
        <dbReference type="Rhea" id="RHEA-COMP:9623"/>
        <dbReference type="Rhea" id="RHEA-COMP:9940"/>
        <dbReference type="ChEBI" id="CHEBI:15378"/>
        <dbReference type="ChEBI" id="CHEBI:16526"/>
        <dbReference type="ChEBI" id="CHEBI:57287"/>
        <dbReference type="ChEBI" id="CHEBI:57338"/>
        <dbReference type="ChEBI" id="CHEBI:78449"/>
        <dbReference type="ChEBI" id="CHEBI:78820"/>
        <dbReference type="EC" id="2.3.1.300"/>
    </reaction>
    <physiologicalReaction direction="left-to-right" evidence="12">
        <dbReference type="Rhea" id="RHEA:42269"/>
    </physiologicalReaction>
</comment>
<dbReference type="HAMAP" id="MF_01815">
    <property type="entry name" value="FabH"/>
    <property type="match status" value="1"/>
</dbReference>
<name>A0A4V2SWU6_9FIRM</name>
<feature type="active site" evidence="14">
    <location>
        <position position="286"/>
    </location>
</feature>
<comment type="caution">
    <text evidence="17">The sequence shown here is derived from an EMBL/GenBank/DDBJ whole genome shotgun (WGS) entry which is preliminary data.</text>
</comment>
<feature type="active site" evidence="14">
    <location>
        <position position="256"/>
    </location>
</feature>
<dbReference type="GO" id="GO:0033818">
    <property type="term" value="F:beta-ketoacyl-acyl-carrier-protein synthase III activity"/>
    <property type="evidence" value="ECO:0007669"/>
    <property type="project" value="UniProtKB-UniRule"/>
</dbReference>
<proteinExistence type="inferred from homology"/>
<dbReference type="InterPro" id="IPR013747">
    <property type="entry name" value="ACP_syn_III_C"/>
</dbReference>
<evidence type="ECO:0000256" key="2">
    <source>
        <dbReference type="ARBA" id="ARBA00008642"/>
    </source>
</evidence>
<keyword evidence="14" id="KW-0511">Multifunctional enzyme</keyword>
<comment type="function">
    <text evidence="14">Catalyzes the condensation reaction of fatty acid synthesis by the addition to an acyl acceptor of two carbons from malonyl-ACP. Catalyzes the first condensation reaction which initiates fatty acid synthesis and may therefore play a role in governing the total rate of fatty acid production. Possesses both acetoacetyl-ACP synthase and acetyl transacylase activities. Its substrate specificity determines the biosynthesis of branched-chain and/or straight-chain of fatty acids.</text>
</comment>
<keyword evidence="9 14" id="KW-0012">Acyltransferase</keyword>
<gene>
    <name evidence="14" type="primary">fabH</name>
    <name evidence="17" type="ORF">EDD73_11630</name>
</gene>
<dbReference type="Gene3D" id="3.40.47.10">
    <property type="match status" value="1"/>
</dbReference>
<comment type="similarity">
    <text evidence="2 14">Belongs to the thiolase-like superfamily. FabH family.</text>
</comment>
<evidence type="ECO:0000259" key="15">
    <source>
        <dbReference type="Pfam" id="PF08541"/>
    </source>
</evidence>
<dbReference type="FunFam" id="3.40.47.10:FF:000004">
    <property type="entry name" value="3-oxoacyl-[acyl-carrier-protein] synthase 3"/>
    <property type="match status" value="1"/>
</dbReference>
<dbReference type="Proteomes" id="UP000294813">
    <property type="component" value="Unassembled WGS sequence"/>
</dbReference>
<comment type="catalytic activity">
    <reaction evidence="11">
        <text>(2S)-2-methylbutanoyl-CoA + malonyl-[ACP] + H(+) = (4S)-4-methyl-3-oxohexanoyl-[ACP] + CO2 + CoA</text>
        <dbReference type="Rhea" id="RHEA:42276"/>
        <dbReference type="Rhea" id="RHEA-COMP:9623"/>
        <dbReference type="Rhea" id="RHEA-COMP:17148"/>
        <dbReference type="ChEBI" id="CHEBI:15378"/>
        <dbReference type="ChEBI" id="CHEBI:16526"/>
        <dbReference type="ChEBI" id="CHEBI:57287"/>
        <dbReference type="ChEBI" id="CHEBI:78449"/>
        <dbReference type="ChEBI" id="CHEBI:88166"/>
        <dbReference type="ChEBI" id="CHEBI:167462"/>
        <dbReference type="EC" id="2.3.1.300"/>
    </reaction>
    <physiologicalReaction direction="left-to-right" evidence="11">
        <dbReference type="Rhea" id="RHEA:42277"/>
    </physiologicalReaction>
</comment>
<comment type="domain">
    <text evidence="14">The last Arg residue of the ACP-binding site is essential for the weak association between ACP/AcpP and FabH.</text>
</comment>
<keyword evidence="6 14" id="KW-0276">Fatty acid metabolism</keyword>